<dbReference type="SUPFAM" id="SSF55729">
    <property type="entry name" value="Acyl-CoA N-acyltransferases (Nat)"/>
    <property type="match status" value="1"/>
</dbReference>
<gene>
    <name evidence="1" type="ORF">CGC43_07245</name>
</gene>
<dbReference type="Proteomes" id="UP000253862">
    <property type="component" value="Chromosome"/>
</dbReference>
<dbReference type="Gene3D" id="3.40.630.30">
    <property type="match status" value="1"/>
</dbReference>
<evidence type="ECO:0000313" key="2">
    <source>
        <dbReference type="Proteomes" id="UP000253862"/>
    </source>
</evidence>
<dbReference type="RefSeq" id="WP_071629650.1">
    <property type="nucleotide sequence ID" value="NZ_CP022375.1"/>
</dbReference>
<evidence type="ECO:0008006" key="3">
    <source>
        <dbReference type="Google" id="ProtNLM"/>
    </source>
</evidence>
<dbReference type="InterPro" id="IPR016181">
    <property type="entry name" value="Acyl_CoA_acyltransferase"/>
</dbReference>
<evidence type="ECO:0000313" key="1">
    <source>
        <dbReference type="EMBL" id="AXH30388.1"/>
    </source>
</evidence>
<dbReference type="OrthoDB" id="8479334at2"/>
<reference evidence="1 2" key="1">
    <citation type="submission" date="2017-07" db="EMBL/GenBank/DDBJ databases">
        <title>Complete genome sequences and comparative analysis of the novel pathogen Francisella opportunistica.</title>
        <authorList>
            <person name="Dietrich E.A."/>
            <person name="Kingry L.C."/>
            <person name="Petersen J.M."/>
        </authorList>
    </citation>
    <scope>NUCLEOTIDE SEQUENCE [LARGE SCALE GENOMIC DNA]</scope>
    <source>
        <strain evidence="1 2">14-2155</strain>
    </source>
</reference>
<dbReference type="KEGG" id="foo:CGC45_07250"/>
<organism evidence="1 2">
    <name type="scientific">Francisella opportunistica</name>
    <dbReference type="NCBI Taxonomy" id="2016517"/>
    <lineage>
        <taxon>Bacteria</taxon>
        <taxon>Pseudomonadati</taxon>
        <taxon>Pseudomonadota</taxon>
        <taxon>Gammaproteobacteria</taxon>
        <taxon>Thiotrichales</taxon>
        <taxon>Francisellaceae</taxon>
        <taxon>Francisella</taxon>
    </lineage>
</organism>
<name>A0A345JSU2_9GAMM</name>
<dbReference type="AlphaFoldDB" id="A0A345JSU2"/>
<proteinExistence type="predicted"/>
<keyword evidence="2" id="KW-1185">Reference proteome</keyword>
<accession>A0A345JSU2</accession>
<protein>
    <recommendedName>
        <fullName evidence="3">GNAT family N-acetyltransferase</fullName>
    </recommendedName>
</protein>
<dbReference type="EMBL" id="CP022375">
    <property type="protein sequence ID" value="AXH30388.1"/>
    <property type="molecule type" value="Genomic_DNA"/>
</dbReference>
<sequence>MDIIKIDQSNIHIYYNLSQIYEAEFAPLTGEMPNQQGLYTVQTEVLNINDTYGYLKYQNQIPVGFMVIKDLGKYFDVAEFFILPSFRRKKLGSKFAQNIIKSHKGRWQIRQIQGADYAVNFWLRVISELVGDNYRISSVNDSEWGRVTRQEFYIY</sequence>